<evidence type="ECO:0000313" key="13">
    <source>
        <dbReference type="Proteomes" id="UP000199322"/>
    </source>
</evidence>
<dbReference type="GO" id="GO:0051536">
    <property type="term" value="F:iron-sulfur cluster binding"/>
    <property type="evidence" value="ECO:0007669"/>
    <property type="project" value="UniProtKB-KW"/>
</dbReference>
<keyword evidence="7" id="KW-0408">Iron</keyword>
<reference evidence="12 13" key="1">
    <citation type="submission" date="2016-10" db="EMBL/GenBank/DDBJ databases">
        <authorList>
            <person name="de Groot N.N."/>
        </authorList>
    </citation>
    <scope>NUCLEOTIDE SEQUENCE [LARGE SCALE GENOMIC DNA]</scope>
    <source>
        <strain evidence="12 13">WG14</strain>
    </source>
</reference>
<dbReference type="PROSITE" id="PS00595">
    <property type="entry name" value="AA_TRANSFER_CLASS_5"/>
    <property type="match status" value="1"/>
</dbReference>
<dbReference type="InterPro" id="IPR015424">
    <property type="entry name" value="PyrdxlP-dep_Trfase"/>
</dbReference>
<evidence type="ECO:0000256" key="5">
    <source>
        <dbReference type="ARBA" id="ARBA00022723"/>
    </source>
</evidence>
<comment type="similarity">
    <text evidence="2">Belongs to the class-V pyridoxal-phosphate-dependent aminotransferase family. NifS/IscS subfamily.</text>
</comment>
<name>A0A1G6NJ90_9BACT</name>
<dbReference type="Gene3D" id="3.90.1150.10">
    <property type="entry name" value="Aspartate Aminotransferase, domain 1"/>
    <property type="match status" value="1"/>
</dbReference>
<evidence type="ECO:0000256" key="9">
    <source>
        <dbReference type="ARBA" id="ARBA00050776"/>
    </source>
</evidence>
<dbReference type="PANTHER" id="PTHR11601">
    <property type="entry name" value="CYSTEINE DESULFURYLASE FAMILY MEMBER"/>
    <property type="match status" value="1"/>
</dbReference>
<dbReference type="EMBL" id="FMYV01000006">
    <property type="protein sequence ID" value="SDC68012.1"/>
    <property type="molecule type" value="Genomic_DNA"/>
</dbReference>
<evidence type="ECO:0000256" key="8">
    <source>
        <dbReference type="ARBA" id="ARBA00023014"/>
    </source>
</evidence>
<evidence type="ECO:0000256" key="7">
    <source>
        <dbReference type="ARBA" id="ARBA00023004"/>
    </source>
</evidence>
<keyword evidence="8" id="KW-0411">Iron-sulfur</keyword>
<evidence type="ECO:0000256" key="6">
    <source>
        <dbReference type="ARBA" id="ARBA00022898"/>
    </source>
</evidence>
<organism evidence="12 13">
    <name type="scientific">Geotoga petraea</name>
    <dbReference type="NCBI Taxonomy" id="28234"/>
    <lineage>
        <taxon>Bacteria</taxon>
        <taxon>Thermotogati</taxon>
        <taxon>Thermotogota</taxon>
        <taxon>Thermotogae</taxon>
        <taxon>Petrotogales</taxon>
        <taxon>Petrotogaceae</taxon>
        <taxon>Geotoga</taxon>
    </lineage>
</organism>
<dbReference type="Pfam" id="PF00266">
    <property type="entry name" value="Aminotran_5"/>
    <property type="match status" value="1"/>
</dbReference>
<evidence type="ECO:0000256" key="10">
    <source>
        <dbReference type="RuleBase" id="RU004504"/>
    </source>
</evidence>
<dbReference type="InterPro" id="IPR016454">
    <property type="entry name" value="Cysteine_dSase"/>
</dbReference>
<feature type="domain" description="Aminotransferase class V" evidence="11">
    <location>
        <begin position="2"/>
        <end position="363"/>
    </location>
</feature>
<sequence>MIYLDNNATTIMYEEVFNVLKKYSIDVYANPNSIHEFGVKAEIALEEARFKIAKLMGVMPYEIYFTSGATESINWAIKGSVLSKQNIGKHIISSKVEHSSTINTLSYLEKQGFEIEYVKTDNYGKIDLEDLKNKIRQDTVLVTLMVANNELGTLNPIKKVYKIIKEKNEKTLFHLDAVQAIGKIDFRLKDFKCDMASFSAHKFHGPKGIGFLYKKDTALIHPLITGGSQERSQRGGTQNVASIVAMAKALEISFEDLPKMENIKNMRDNLAEQMEKLGAKIVTPLDNSTPNTLSAFFEGLRGDVIVNALSDEEIYISTSAACSSKGTSGSRVLKELGYSSKASEGMVRISLSALTTADEVQRFINILKKVLEFLRF</sequence>
<dbReference type="GO" id="GO:0031071">
    <property type="term" value="F:cysteine desulfurase activity"/>
    <property type="evidence" value="ECO:0007669"/>
    <property type="project" value="UniProtKB-EC"/>
</dbReference>
<dbReference type="Proteomes" id="UP000199322">
    <property type="component" value="Unassembled WGS sequence"/>
</dbReference>
<keyword evidence="13" id="KW-1185">Reference proteome</keyword>
<protein>
    <recommendedName>
        <fullName evidence="3">cysteine desulfurase</fullName>
        <ecNumber evidence="3">2.8.1.7</ecNumber>
    </recommendedName>
</protein>
<evidence type="ECO:0000313" key="12">
    <source>
        <dbReference type="EMBL" id="SDC68012.1"/>
    </source>
</evidence>
<keyword evidence="4" id="KW-0808">Transferase</keyword>
<evidence type="ECO:0000256" key="2">
    <source>
        <dbReference type="ARBA" id="ARBA00006490"/>
    </source>
</evidence>
<dbReference type="STRING" id="28234.SAMN04488588_1560"/>
<dbReference type="SUPFAM" id="SSF53383">
    <property type="entry name" value="PLP-dependent transferases"/>
    <property type="match status" value="1"/>
</dbReference>
<evidence type="ECO:0000256" key="4">
    <source>
        <dbReference type="ARBA" id="ARBA00022679"/>
    </source>
</evidence>
<accession>A0A1G6NJ90</accession>
<keyword evidence="6" id="KW-0663">Pyridoxal phosphate</keyword>
<dbReference type="GO" id="GO:0046872">
    <property type="term" value="F:metal ion binding"/>
    <property type="evidence" value="ECO:0007669"/>
    <property type="project" value="UniProtKB-KW"/>
</dbReference>
<dbReference type="Gene3D" id="3.40.640.10">
    <property type="entry name" value="Type I PLP-dependent aspartate aminotransferase-like (Major domain)"/>
    <property type="match status" value="1"/>
</dbReference>
<dbReference type="Gene3D" id="1.10.260.50">
    <property type="match status" value="1"/>
</dbReference>
<dbReference type="PANTHER" id="PTHR11601:SF34">
    <property type="entry name" value="CYSTEINE DESULFURASE"/>
    <property type="match status" value="1"/>
</dbReference>
<comment type="catalytic activity">
    <reaction evidence="9">
        <text>(sulfur carrier)-H + L-cysteine = (sulfur carrier)-SH + L-alanine</text>
        <dbReference type="Rhea" id="RHEA:43892"/>
        <dbReference type="Rhea" id="RHEA-COMP:14737"/>
        <dbReference type="Rhea" id="RHEA-COMP:14739"/>
        <dbReference type="ChEBI" id="CHEBI:29917"/>
        <dbReference type="ChEBI" id="CHEBI:35235"/>
        <dbReference type="ChEBI" id="CHEBI:57972"/>
        <dbReference type="ChEBI" id="CHEBI:64428"/>
        <dbReference type="EC" id="2.8.1.7"/>
    </reaction>
</comment>
<dbReference type="InterPro" id="IPR015422">
    <property type="entry name" value="PyrdxlP-dep_Trfase_small"/>
</dbReference>
<dbReference type="PIRSF" id="PIRSF005572">
    <property type="entry name" value="NifS"/>
    <property type="match status" value="1"/>
</dbReference>
<evidence type="ECO:0000259" key="11">
    <source>
        <dbReference type="Pfam" id="PF00266"/>
    </source>
</evidence>
<dbReference type="RefSeq" id="WP_091404486.1">
    <property type="nucleotide sequence ID" value="NZ_FMYV01000006.1"/>
</dbReference>
<dbReference type="InterPro" id="IPR020578">
    <property type="entry name" value="Aminotrans_V_PyrdxlP_BS"/>
</dbReference>
<dbReference type="EC" id="2.8.1.7" evidence="3"/>
<evidence type="ECO:0000256" key="1">
    <source>
        <dbReference type="ARBA" id="ARBA00001933"/>
    </source>
</evidence>
<proteinExistence type="inferred from homology"/>
<gene>
    <name evidence="12" type="ORF">SAMN04488588_1560</name>
</gene>
<dbReference type="AlphaFoldDB" id="A0A1G6NJ90"/>
<dbReference type="InterPro" id="IPR000192">
    <property type="entry name" value="Aminotrans_V_dom"/>
</dbReference>
<evidence type="ECO:0000256" key="3">
    <source>
        <dbReference type="ARBA" id="ARBA00012239"/>
    </source>
</evidence>
<comment type="cofactor">
    <cofactor evidence="1 10">
        <name>pyridoxal 5'-phosphate</name>
        <dbReference type="ChEBI" id="CHEBI:597326"/>
    </cofactor>
</comment>
<dbReference type="InterPro" id="IPR015421">
    <property type="entry name" value="PyrdxlP-dep_Trfase_major"/>
</dbReference>
<keyword evidence="5" id="KW-0479">Metal-binding</keyword>